<keyword evidence="9" id="KW-0624">Polysaccharide degradation</keyword>
<comment type="subcellular location">
    <subcellularLocation>
        <location evidence="2">Secreted</location>
    </subcellularLocation>
</comment>
<dbReference type="GO" id="GO:0000272">
    <property type="term" value="P:polysaccharide catabolic process"/>
    <property type="evidence" value="ECO:0007669"/>
    <property type="project" value="UniProtKB-KW"/>
</dbReference>
<dbReference type="Gene3D" id="2.70.98.10">
    <property type="match status" value="1"/>
</dbReference>
<evidence type="ECO:0000256" key="3">
    <source>
        <dbReference type="ARBA" id="ARBA00010418"/>
    </source>
</evidence>
<comment type="catalytic activity">
    <reaction evidence="1">
        <text>Endotype eliminative cleavage of L-alpha-rhamnopyranosyl-(1-&gt;4)-alpha-D-galactopyranosyluronic acid bonds of rhamnogalacturonan I domains in ramified hairy regions of pectin leaving L-rhamnopyranose at the reducing end and 4-deoxy-4,5-unsaturated D-galactopyranosyluronic acid at the non-reducing end.</text>
        <dbReference type="EC" id="4.2.2.23"/>
    </reaction>
</comment>
<keyword evidence="5" id="KW-0964">Secreted</keyword>
<name>A0A8H4QS31_9HELO</name>
<evidence type="ECO:0000256" key="8">
    <source>
        <dbReference type="ARBA" id="ARBA00023277"/>
    </source>
</evidence>
<evidence type="ECO:0000313" key="12">
    <source>
        <dbReference type="EMBL" id="KAF4616249.1"/>
    </source>
</evidence>
<keyword evidence="13" id="KW-1185">Reference proteome</keyword>
<keyword evidence="6" id="KW-0732">Signal</keyword>
<dbReference type="Gene3D" id="2.60.40.1120">
    <property type="entry name" value="Carboxypeptidase-like, regulatory domain"/>
    <property type="match status" value="1"/>
</dbReference>
<evidence type="ECO:0000259" key="11">
    <source>
        <dbReference type="Pfam" id="PF14686"/>
    </source>
</evidence>
<evidence type="ECO:0000256" key="5">
    <source>
        <dbReference type="ARBA" id="ARBA00022525"/>
    </source>
</evidence>
<accession>A0A8H4QS31</accession>
<dbReference type="EMBL" id="JAAMPI010002233">
    <property type="protein sequence ID" value="KAF4616249.1"/>
    <property type="molecule type" value="Genomic_DNA"/>
</dbReference>
<dbReference type="GO" id="GO:0102210">
    <property type="term" value="F:rhamnogalacturonan endolyase activity"/>
    <property type="evidence" value="ECO:0007669"/>
    <property type="project" value="UniProtKB-EC"/>
</dbReference>
<dbReference type="InterPro" id="IPR014718">
    <property type="entry name" value="GH-type_carb-bd"/>
</dbReference>
<dbReference type="SUPFAM" id="SSF49785">
    <property type="entry name" value="Galactose-binding domain-like"/>
    <property type="match status" value="1"/>
</dbReference>
<dbReference type="AlphaFoldDB" id="A0A8H4QS31"/>
<reference evidence="12 13" key="1">
    <citation type="submission" date="2020-03" db="EMBL/GenBank/DDBJ databases">
        <title>Draft Genome Sequence of Cudoniella acicularis.</title>
        <authorList>
            <person name="Buettner E."/>
            <person name="Kellner H."/>
        </authorList>
    </citation>
    <scope>NUCLEOTIDE SEQUENCE [LARGE SCALE GENOMIC DNA]</scope>
    <source>
        <strain evidence="12 13">DSM 108380</strain>
    </source>
</reference>
<dbReference type="InterPro" id="IPR008979">
    <property type="entry name" value="Galactose-bd-like_sf"/>
</dbReference>
<gene>
    <name evidence="12" type="ORF">G7Y89_g15157</name>
</gene>
<dbReference type="PANTHER" id="PTHR32018:SF1">
    <property type="entry name" value="RHAMNOGALACTURONAN ENDOLYASE"/>
    <property type="match status" value="1"/>
</dbReference>
<proteinExistence type="inferred from homology"/>
<dbReference type="InterPro" id="IPR029411">
    <property type="entry name" value="RG-lyase_III"/>
</dbReference>
<feature type="domain" description="Rhamnogalacturonan lyase" evidence="10">
    <location>
        <begin position="344"/>
        <end position="499"/>
    </location>
</feature>
<comment type="caution">
    <text evidence="12">The sequence shown here is derived from an EMBL/GenBank/DDBJ whole genome shotgun (WGS) entry which is preliminary data.</text>
</comment>
<evidence type="ECO:0000256" key="6">
    <source>
        <dbReference type="ARBA" id="ARBA00022729"/>
    </source>
</evidence>
<dbReference type="SUPFAM" id="SSF49452">
    <property type="entry name" value="Starch-binding domain-like"/>
    <property type="match status" value="1"/>
</dbReference>
<evidence type="ECO:0000256" key="1">
    <source>
        <dbReference type="ARBA" id="ARBA00001324"/>
    </source>
</evidence>
<keyword evidence="7" id="KW-0456">Lyase</keyword>
<dbReference type="Pfam" id="PF14686">
    <property type="entry name" value="fn3_3"/>
    <property type="match status" value="1"/>
</dbReference>
<keyword evidence="8" id="KW-0119">Carbohydrate metabolism</keyword>
<dbReference type="PANTHER" id="PTHR32018">
    <property type="entry name" value="RHAMNOGALACTURONATE LYASE FAMILY PROTEIN"/>
    <property type="match status" value="1"/>
</dbReference>
<evidence type="ECO:0000256" key="4">
    <source>
        <dbReference type="ARBA" id="ARBA00012437"/>
    </source>
</evidence>
<dbReference type="InterPro" id="IPR013784">
    <property type="entry name" value="Carb-bd-like_fold"/>
</dbReference>
<organism evidence="12 13">
    <name type="scientific">Cudoniella acicularis</name>
    <dbReference type="NCBI Taxonomy" id="354080"/>
    <lineage>
        <taxon>Eukaryota</taxon>
        <taxon>Fungi</taxon>
        <taxon>Dikarya</taxon>
        <taxon>Ascomycota</taxon>
        <taxon>Pezizomycotina</taxon>
        <taxon>Leotiomycetes</taxon>
        <taxon>Helotiales</taxon>
        <taxon>Tricladiaceae</taxon>
        <taxon>Cudoniella</taxon>
    </lineage>
</organism>
<dbReference type="CDD" id="cd10320">
    <property type="entry name" value="RGL4_N"/>
    <property type="match status" value="1"/>
</dbReference>
<evidence type="ECO:0000256" key="9">
    <source>
        <dbReference type="ARBA" id="ARBA00023326"/>
    </source>
</evidence>
<dbReference type="InterPro" id="IPR029413">
    <property type="entry name" value="RG-lyase_II"/>
</dbReference>
<dbReference type="InterPro" id="IPR051850">
    <property type="entry name" value="Polysacch_Lyase_4"/>
</dbReference>
<evidence type="ECO:0000313" key="13">
    <source>
        <dbReference type="Proteomes" id="UP000566819"/>
    </source>
</evidence>
<evidence type="ECO:0000256" key="7">
    <source>
        <dbReference type="ARBA" id="ARBA00023239"/>
    </source>
</evidence>
<evidence type="ECO:0000256" key="2">
    <source>
        <dbReference type="ARBA" id="ARBA00004613"/>
    </source>
</evidence>
<dbReference type="Gene3D" id="2.60.120.260">
    <property type="entry name" value="Galactose-binding domain-like"/>
    <property type="match status" value="1"/>
</dbReference>
<feature type="domain" description="Rhamnogalacturonan lyase" evidence="11">
    <location>
        <begin position="273"/>
        <end position="331"/>
    </location>
</feature>
<dbReference type="EC" id="4.2.2.23" evidence="4"/>
<dbReference type="Proteomes" id="UP000566819">
    <property type="component" value="Unassembled WGS sequence"/>
</dbReference>
<dbReference type="Pfam" id="PF14683">
    <property type="entry name" value="CBM-like"/>
    <property type="match status" value="1"/>
</dbReference>
<comment type="similarity">
    <text evidence="3">Belongs to the polysaccharide lyase 4 family.</text>
</comment>
<dbReference type="OrthoDB" id="1179585at2759"/>
<dbReference type="GO" id="GO:0005576">
    <property type="term" value="C:extracellular region"/>
    <property type="evidence" value="ECO:0007669"/>
    <property type="project" value="UniProtKB-SubCell"/>
</dbReference>
<evidence type="ECO:0000259" key="10">
    <source>
        <dbReference type="Pfam" id="PF14683"/>
    </source>
</evidence>
<dbReference type="SUPFAM" id="SSF74650">
    <property type="entry name" value="Galactose mutarotase-like"/>
    <property type="match status" value="1"/>
</dbReference>
<dbReference type="CDD" id="cd10316">
    <property type="entry name" value="RGL4_M"/>
    <property type="match status" value="1"/>
</dbReference>
<sequence>MNTTEKLREGTEANLTWTSAQIFQQTNEYLDISFTAIEGDFHWVIYPDLAGAYQYFVNKALPVLGEFRTLFRLDNTTFFNGKTNIKDGLLPTLSEITTATKVQDETWQKADGTYITKYDWADFIREQKYYGVYGPTFGSWFIYPGKDEYNGDHLKQELLVHRESKTGDVVLLNMLHGTHFMDSSSDAFAVGKTWGPWLWYLGVKNNGSIDDAALRVVQEEQSWPYTWFTSGESTYQSRGSLSGTLTLSDGRQAAGAAIFLCDNHPNESSLDMGHSNYYTSTADISGFFNISSIRNGTYALQAWANGGSIGDISTVYLQNDVAISKGKETKLGNLTWKTQGRKKIWQVGTMDRKALGFQYGGATRQHALVAKCPANLNFTVGVSKDSEWCFGQSVLGSWDIVFSLPSPPSSSAVLSVSLAGYSGGLSDEIFINGVKVGNLTSSDIASDPSLYRSGTTAGEWHFFEFVVPSATMREGNNTLSFQCVRAERWHGFMWDSVILEWA</sequence>
<protein>
    <recommendedName>
        <fullName evidence="4">rhamnogalacturonan endolyase</fullName>
        <ecNumber evidence="4">4.2.2.23</ecNumber>
    </recommendedName>
</protein>
<dbReference type="GO" id="GO:0030246">
    <property type="term" value="F:carbohydrate binding"/>
    <property type="evidence" value="ECO:0007669"/>
    <property type="project" value="InterPro"/>
</dbReference>
<dbReference type="InterPro" id="IPR011013">
    <property type="entry name" value="Gal_mutarotase_sf_dom"/>
</dbReference>